<dbReference type="Proteomes" id="UP000646484">
    <property type="component" value="Unassembled WGS sequence"/>
</dbReference>
<dbReference type="InterPro" id="IPR011095">
    <property type="entry name" value="Dala_Dala_lig_C"/>
</dbReference>
<dbReference type="PIRSF" id="PIRSF039102">
    <property type="entry name" value="Ddl/VanB"/>
    <property type="match status" value="1"/>
</dbReference>
<dbReference type="InterPro" id="IPR000291">
    <property type="entry name" value="D-Ala_lig_Van_CS"/>
</dbReference>
<evidence type="ECO:0000256" key="14">
    <source>
        <dbReference type="ARBA" id="ARBA00047614"/>
    </source>
</evidence>
<comment type="subcellular location">
    <subcellularLocation>
        <location evidence="3 15">Cytoplasm</location>
    </subcellularLocation>
</comment>
<sequence length="324" mass="35987">MKNIAVIAGGNSSEYGVSLQSGNNIYNEVDETRYNKYLVILKGRDWHVKIGDVTYPVDKNDFSFTKDGERIAFDFAYITIHGNPGENGLLQGYLDMMGVPYGGCNVLASALTFDKHTCNAYLKSYGVNVANSVMLKRGMAYDVNEIIEEVGLPCFVKPNAEGSSFGVSKVKEAGQLEKALREAFALCREVLIETFIDGKELTCGVVKAGELDFAMPIAEVIPKKEFFDFEAKYDPKMSDEIIPARISPELTHRIKTLSSMIYDILRCDGIIRVDYIVRDDEIFMLEVNTTPGMTSNSFVPKMVRAMGGTLRDVLTKIIEAKLSN</sequence>
<comment type="function">
    <text evidence="15">Cell wall formation.</text>
</comment>
<evidence type="ECO:0000256" key="1">
    <source>
        <dbReference type="ARBA" id="ARBA00001936"/>
    </source>
</evidence>
<evidence type="ECO:0000256" key="9">
    <source>
        <dbReference type="ARBA" id="ARBA00022741"/>
    </source>
</evidence>
<comment type="cofactor">
    <cofactor evidence="2">
        <name>Mg(2+)</name>
        <dbReference type="ChEBI" id="CHEBI:18420"/>
    </cofactor>
</comment>
<evidence type="ECO:0000256" key="13">
    <source>
        <dbReference type="ARBA" id="ARBA00023316"/>
    </source>
</evidence>
<dbReference type="HAMAP" id="MF_00047">
    <property type="entry name" value="Dala_Dala_lig"/>
    <property type="match status" value="1"/>
</dbReference>
<comment type="similarity">
    <text evidence="4 15">Belongs to the D-alanine--D-alanine ligase family.</text>
</comment>
<evidence type="ECO:0000256" key="5">
    <source>
        <dbReference type="ARBA" id="ARBA00012216"/>
    </source>
</evidence>
<dbReference type="Gene3D" id="3.40.50.20">
    <property type="match status" value="1"/>
</dbReference>
<dbReference type="NCBIfam" id="NF002378">
    <property type="entry name" value="PRK01372.1"/>
    <property type="match status" value="1"/>
</dbReference>
<evidence type="ECO:0000256" key="11">
    <source>
        <dbReference type="ARBA" id="ARBA00022960"/>
    </source>
</evidence>
<keyword evidence="9 16" id="KW-0547">Nucleotide-binding</keyword>
<proteinExistence type="inferred from homology"/>
<organism evidence="18 19">
    <name type="scientific">Butyricimonas hominis</name>
    <dbReference type="NCBI Taxonomy" id="2763032"/>
    <lineage>
        <taxon>Bacteria</taxon>
        <taxon>Pseudomonadati</taxon>
        <taxon>Bacteroidota</taxon>
        <taxon>Bacteroidia</taxon>
        <taxon>Bacteroidales</taxon>
        <taxon>Odoribacteraceae</taxon>
        <taxon>Butyricimonas</taxon>
    </lineage>
</organism>
<name>A0ABR7D5K2_9BACT</name>
<dbReference type="InterPro" id="IPR013815">
    <property type="entry name" value="ATP_grasp_subdomain_1"/>
</dbReference>
<gene>
    <name evidence="15" type="primary">ddl</name>
    <name evidence="18" type="ORF">H8S64_19125</name>
</gene>
<evidence type="ECO:0000256" key="12">
    <source>
        <dbReference type="ARBA" id="ARBA00022984"/>
    </source>
</evidence>
<comment type="catalytic activity">
    <reaction evidence="14 15">
        <text>2 D-alanine + ATP = D-alanyl-D-alanine + ADP + phosphate + H(+)</text>
        <dbReference type="Rhea" id="RHEA:11224"/>
        <dbReference type="ChEBI" id="CHEBI:15378"/>
        <dbReference type="ChEBI" id="CHEBI:30616"/>
        <dbReference type="ChEBI" id="CHEBI:43474"/>
        <dbReference type="ChEBI" id="CHEBI:57416"/>
        <dbReference type="ChEBI" id="CHEBI:57822"/>
        <dbReference type="ChEBI" id="CHEBI:456216"/>
        <dbReference type="EC" id="6.3.2.4"/>
    </reaction>
</comment>
<comment type="cofactor">
    <cofactor evidence="1">
        <name>Mn(2+)</name>
        <dbReference type="ChEBI" id="CHEBI:29035"/>
    </cofactor>
</comment>
<reference evidence="18 19" key="1">
    <citation type="submission" date="2020-08" db="EMBL/GenBank/DDBJ databases">
        <title>Genome public.</title>
        <authorList>
            <person name="Liu C."/>
            <person name="Sun Q."/>
        </authorList>
    </citation>
    <scope>NUCLEOTIDE SEQUENCE [LARGE SCALE GENOMIC DNA]</scope>
    <source>
        <strain evidence="18 19">NSJ-56</strain>
    </source>
</reference>
<evidence type="ECO:0000313" key="18">
    <source>
        <dbReference type="EMBL" id="MBC5623212.1"/>
    </source>
</evidence>
<dbReference type="InterPro" id="IPR005905">
    <property type="entry name" value="D_ala_D_ala"/>
</dbReference>
<protein>
    <recommendedName>
        <fullName evidence="5 15">D-alanine--D-alanine ligase</fullName>
        <ecNumber evidence="5 15">6.3.2.4</ecNumber>
    </recommendedName>
    <alternativeName>
        <fullName evidence="15">D-Ala-D-Ala ligase</fullName>
    </alternativeName>
    <alternativeName>
        <fullName evidence="15">D-alanylalanine synthetase</fullName>
    </alternativeName>
</protein>
<evidence type="ECO:0000256" key="15">
    <source>
        <dbReference type="HAMAP-Rule" id="MF_00047"/>
    </source>
</evidence>
<dbReference type="InterPro" id="IPR016185">
    <property type="entry name" value="PreATP-grasp_dom_sf"/>
</dbReference>
<evidence type="ECO:0000256" key="7">
    <source>
        <dbReference type="ARBA" id="ARBA00022598"/>
    </source>
</evidence>
<keyword evidence="11 15" id="KW-0133">Cell shape</keyword>
<dbReference type="NCBIfam" id="NF002527">
    <property type="entry name" value="PRK01966.1-3"/>
    <property type="match status" value="1"/>
</dbReference>
<keyword evidence="8" id="KW-0479">Metal-binding</keyword>
<keyword evidence="10 16" id="KW-0067">ATP-binding</keyword>
<dbReference type="Gene3D" id="3.30.1490.20">
    <property type="entry name" value="ATP-grasp fold, A domain"/>
    <property type="match status" value="1"/>
</dbReference>
<dbReference type="Gene3D" id="3.30.470.20">
    <property type="entry name" value="ATP-grasp fold, B domain"/>
    <property type="match status" value="1"/>
</dbReference>
<evidence type="ECO:0000256" key="10">
    <source>
        <dbReference type="ARBA" id="ARBA00022840"/>
    </source>
</evidence>
<dbReference type="GO" id="GO:0008716">
    <property type="term" value="F:D-alanine-D-alanine ligase activity"/>
    <property type="evidence" value="ECO:0007669"/>
    <property type="project" value="UniProtKB-EC"/>
</dbReference>
<dbReference type="PROSITE" id="PS50975">
    <property type="entry name" value="ATP_GRASP"/>
    <property type="match status" value="1"/>
</dbReference>
<keyword evidence="12 15" id="KW-0573">Peptidoglycan synthesis</keyword>
<dbReference type="PANTHER" id="PTHR23132:SF23">
    <property type="entry name" value="D-ALANINE--D-ALANINE LIGASE B"/>
    <property type="match status" value="1"/>
</dbReference>
<dbReference type="EC" id="6.3.2.4" evidence="5 15"/>
<evidence type="ECO:0000313" key="19">
    <source>
        <dbReference type="Proteomes" id="UP000646484"/>
    </source>
</evidence>
<comment type="pathway">
    <text evidence="15">Cell wall biogenesis; peptidoglycan biosynthesis.</text>
</comment>
<keyword evidence="13 15" id="KW-0961">Cell wall biogenesis/degradation</keyword>
<feature type="domain" description="ATP-grasp" evidence="17">
    <location>
        <begin position="119"/>
        <end position="319"/>
    </location>
</feature>
<keyword evidence="7 15" id="KW-0436">Ligase</keyword>
<comment type="caution">
    <text evidence="18">The sequence shown here is derived from an EMBL/GenBank/DDBJ whole genome shotgun (WGS) entry which is preliminary data.</text>
</comment>
<dbReference type="EMBL" id="JACOOH010000009">
    <property type="protein sequence ID" value="MBC5623212.1"/>
    <property type="molecule type" value="Genomic_DNA"/>
</dbReference>
<keyword evidence="6 15" id="KW-0963">Cytoplasm</keyword>
<evidence type="ECO:0000256" key="6">
    <source>
        <dbReference type="ARBA" id="ARBA00022490"/>
    </source>
</evidence>
<dbReference type="PANTHER" id="PTHR23132">
    <property type="entry name" value="D-ALANINE--D-ALANINE LIGASE"/>
    <property type="match status" value="1"/>
</dbReference>
<dbReference type="PROSITE" id="PS00843">
    <property type="entry name" value="DALA_DALA_LIGASE_1"/>
    <property type="match status" value="1"/>
</dbReference>
<accession>A0ABR7D5K2</accession>
<dbReference type="SUPFAM" id="SSF56059">
    <property type="entry name" value="Glutathione synthetase ATP-binding domain-like"/>
    <property type="match status" value="1"/>
</dbReference>
<evidence type="ECO:0000256" key="16">
    <source>
        <dbReference type="PROSITE-ProRule" id="PRU00409"/>
    </source>
</evidence>
<evidence type="ECO:0000256" key="2">
    <source>
        <dbReference type="ARBA" id="ARBA00001946"/>
    </source>
</evidence>
<evidence type="ECO:0000256" key="8">
    <source>
        <dbReference type="ARBA" id="ARBA00022723"/>
    </source>
</evidence>
<evidence type="ECO:0000256" key="4">
    <source>
        <dbReference type="ARBA" id="ARBA00010871"/>
    </source>
</evidence>
<dbReference type="NCBIfam" id="TIGR01205">
    <property type="entry name" value="D_ala_D_alaTIGR"/>
    <property type="match status" value="1"/>
</dbReference>
<evidence type="ECO:0000259" key="17">
    <source>
        <dbReference type="PROSITE" id="PS50975"/>
    </source>
</evidence>
<keyword evidence="19" id="KW-1185">Reference proteome</keyword>
<dbReference type="InterPro" id="IPR011127">
    <property type="entry name" value="Dala_Dala_lig_N"/>
</dbReference>
<evidence type="ECO:0000256" key="3">
    <source>
        <dbReference type="ARBA" id="ARBA00004496"/>
    </source>
</evidence>
<dbReference type="Pfam" id="PF01820">
    <property type="entry name" value="Dala_Dala_lig_N"/>
    <property type="match status" value="1"/>
</dbReference>
<dbReference type="SUPFAM" id="SSF52440">
    <property type="entry name" value="PreATP-grasp domain"/>
    <property type="match status" value="1"/>
</dbReference>
<dbReference type="Pfam" id="PF07478">
    <property type="entry name" value="Dala_Dala_lig_C"/>
    <property type="match status" value="1"/>
</dbReference>
<dbReference type="InterPro" id="IPR011761">
    <property type="entry name" value="ATP-grasp"/>
</dbReference>
<dbReference type="RefSeq" id="WP_186978293.1">
    <property type="nucleotide sequence ID" value="NZ_JACOOH010000009.1"/>
</dbReference>